<protein>
    <submittedName>
        <fullName evidence="2">Uncharacterized protein</fullName>
    </submittedName>
</protein>
<feature type="region of interest" description="Disordered" evidence="1">
    <location>
        <begin position="1"/>
        <end position="35"/>
    </location>
</feature>
<accession>A0A1N7RX57</accession>
<dbReference type="AlphaFoldDB" id="A0A1N7RX57"/>
<dbReference type="EMBL" id="CYGX02000022">
    <property type="protein sequence ID" value="SIT39703.1"/>
    <property type="molecule type" value="Genomic_DNA"/>
</dbReference>
<proteinExistence type="predicted"/>
<sequence>MKPRHSLPCVPKLMRSTTSAAAPRTARNSRIGVSNNHGRAFAPAVAARWSDAPQATPGVGPEPGTNAAADVAADVAADAAADAASDATSAAASADASDADEPRREKRASIIVMPRRFRCSA</sequence>
<name>A0A1N7RX57_9BURK</name>
<reference evidence="2 3" key="1">
    <citation type="submission" date="2016-12" db="EMBL/GenBank/DDBJ databases">
        <authorList>
            <person name="Song W.-J."/>
            <person name="Kurnit D.M."/>
        </authorList>
    </citation>
    <scope>NUCLEOTIDE SEQUENCE [LARGE SCALE GENOMIC DNA]</scope>
    <source>
        <strain evidence="2 3">STM7296</strain>
    </source>
</reference>
<keyword evidence="3" id="KW-1185">Reference proteome</keyword>
<evidence type="ECO:0000313" key="3">
    <source>
        <dbReference type="Proteomes" id="UP000187012"/>
    </source>
</evidence>
<evidence type="ECO:0000256" key="1">
    <source>
        <dbReference type="SAM" id="MobiDB-lite"/>
    </source>
</evidence>
<feature type="compositionally biased region" description="Low complexity" evidence="1">
    <location>
        <begin position="15"/>
        <end position="30"/>
    </location>
</feature>
<feature type="compositionally biased region" description="Low complexity" evidence="1">
    <location>
        <begin position="77"/>
        <end position="96"/>
    </location>
</feature>
<evidence type="ECO:0000313" key="2">
    <source>
        <dbReference type="EMBL" id="SIT39703.1"/>
    </source>
</evidence>
<gene>
    <name evidence="2" type="ORF">BN2475_220036</name>
</gene>
<feature type="region of interest" description="Disordered" evidence="1">
    <location>
        <begin position="77"/>
        <end position="111"/>
    </location>
</feature>
<organism evidence="2 3">
    <name type="scientific">Paraburkholderia ribeironis</name>
    <dbReference type="NCBI Taxonomy" id="1247936"/>
    <lineage>
        <taxon>Bacteria</taxon>
        <taxon>Pseudomonadati</taxon>
        <taxon>Pseudomonadota</taxon>
        <taxon>Betaproteobacteria</taxon>
        <taxon>Burkholderiales</taxon>
        <taxon>Burkholderiaceae</taxon>
        <taxon>Paraburkholderia</taxon>
    </lineage>
</organism>
<dbReference type="Proteomes" id="UP000187012">
    <property type="component" value="Unassembled WGS sequence"/>
</dbReference>